<sequence>MRNDPTFWLLARAGGLTAYVMLTLSVLAGLVLKARPFRALKPAAVTDLHRVLALLGLGALAMHGIALVLDTTVEVSPLGLLVPGLVSYRPVWTALGVLAAEMMVLVYASFSVRKRIKVKNWRRLHWATYGIFAAATVHGIAGGTDTSRPWAFAVYVAAVAAVAAATAWRALVPPATARARRPLRESGGQPA</sequence>
<keyword evidence="1" id="KW-0472">Membrane</keyword>
<evidence type="ECO:0000256" key="1">
    <source>
        <dbReference type="SAM" id="Phobius"/>
    </source>
</evidence>
<dbReference type="EMBL" id="QQZY01000006">
    <property type="protein sequence ID" value="RDI73815.1"/>
    <property type="molecule type" value="Genomic_DNA"/>
</dbReference>
<dbReference type="AlphaFoldDB" id="A0A7M2YUX8"/>
<organism evidence="2 3">
    <name type="scientific">Gaiella occulta</name>
    <dbReference type="NCBI Taxonomy" id="1002870"/>
    <lineage>
        <taxon>Bacteria</taxon>
        <taxon>Bacillati</taxon>
        <taxon>Actinomycetota</taxon>
        <taxon>Thermoleophilia</taxon>
        <taxon>Gaiellales</taxon>
        <taxon>Gaiellaceae</taxon>
        <taxon>Gaiella</taxon>
    </lineage>
</organism>
<comment type="caution">
    <text evidence="2">The sequence shown here is derived from an EMBL/GenBank/DDBJ whole genome shotgun (WGS) entry which is preliminary data.</text>
</comment>
<keyword evidence="1 2" id="KW-0812">Transmembrane</keyword>
<dbReference type="RefSeq" id="WP_114796796.1">
    <property type="nucleotide sequence ID" value="NZ_QQZY01000006.1"/>
</dbReference>
<keyword evidence="1" id="KW-1133">Transmembrane helix</keyword>
<feature type="transmembrane region" description="Helical" evidence="1">
    <location>
        <begin position="150"/>
        <end position="171"/>
    </location>
</feature>
<keyword evidence="3" id="KW-1185">Reference proteome</keyword>
<evidence type="ECO:0000313" key="3">
    <source>
        <dbReference type="Proteomes" id="UP000254134"/>
    </source>
</evidence>
<protein>
    <submittedName>
        <fullName evidence="2">Ferric reductase like transmembrane component</fullName>
    </submittedName>
</protein>
<reference evidence="2 3" key="1">
    <citation type="submission" date="2018-07" db="EMBL/GenBank/DDBJ databases">
        <title>High-quality-draft genome sequence of Gaiella occulta.</title>
        <authorList>
            <person name="Severino R."/>
            <person name="Froufe H.J.C."/>
            <person name="Rainey F.A."/>
            <person name="Barroso C."/>
            <person name="Albuquerque L."/>
            <person name="Lobo-Da-Cunha A."/>
            <person name="Da Costa M.S."/>
            <person name="Egas C."/>
        </authorList>
    </citation>
    <scope>NUCLEOTIDE SEQUENCE [LARGE SCALE GENOMIC DNA]</scope>
    <source>
        <strain evidence="2 3">F2-233</strain>
    </source>
</reference>
<accession>A0A7M2YUX8</accession>
<dbReference type="OrthoDB" id="4827239at2"/>
<gene>
    <name evidence="2" type="ORF">Gocc_2379</name>
</gene>
<evidence type="ECO:0000313" key="2">
    <source>
        <dbReference type="EMBL" id="RDI73815.1"/>
    </source>
</evidence>
<proteinExistence type="predicted"/>
<feature type="transmembrane region" description="Helical" evidence="1">
    <location>
        <begin position="51"/>
        <end position="69"/>
    </location>
</feature>
<reference evidence="3" key="2">
    <citation type="journal article" date="2019" name="MicrobiologyOpen">
        <title>High-quality draft genome sequence of Gaiella occulta isolated from a 150 meter deep mineral water borehole and comparison with the genome sequences of other deep-branching lineages of the phylum Actinobacteria.</title>
        <authorList>
            <person name="Severino R."/>
            <person name="Froufe H.J.C."/>
            <person name="Barroso C."/>
            <person name="Albuquerque L."/>
            <person name="Lobo-da-Cunha A."/>
            <person name="da Costa M.S."/>
            <person name="Egas C."/>
        </authorList>
    </citation>
    <scope>NUCLEOTIDE SEQUENCE [LARGE SCALE GENOMIC DNA]</scope>
    <source>
        <strain evidence="3">F2-233</strain>
    </source>
</reference>
<feature type="transmembrane region" description="Helical" evidence="1">
    <location>
        <begin position="89"/>
        <end position="112"/>
    </location>
</feature>
<dbReference type="Proteomes" id="UP000254134">
    <property type="component" value="Unassembled WGS sequence"/>
</dbReference>
<name>A0A7M2YUX8_9ACTN</name>
<feature type="transmembrane region" description="Helical" evidence="1">
    <location>
        <begin position="6"/>
        <end position="31"/>
    </location>
</feature>
<feature type="transmembrane region" description="Helical" evidence="1">
    <location>
        <begin position="124"/>
        <end position="144"/>
    </location>
</feature>